<feature type="transmembrane region" description="Helical" evidence="1">
    <location>
        <begin position="62"/>
        <end position="87"/>
    </location>
</feature>
<sequence>MCRLCTLRTSVIIACGSVCLRVSYRGSLHSPYHRVFLVAFHRVVLMCSCIGRVILSVNHKRALIIPVFCGRPCGLAMFVVFMLYTYFLVQLSLLSTPPTRVIAFYCILV</sequence>
<organism evidence="2">
    <name type="scientific">Trypanosoma vivax (strain Y486)</name>
    <dbReference type="NCBI Taxonomy" id="1055687"/>
    <lineage>
        <taxon>Eukaryota</taxon>
        <taxon>Discoba</taxon>
        <taxon>Euglenozoa</taxon>
        <taxon>Kinetoplastea</taxon>
        <taxon>Metakinetoplastina</taxon>
        <taxon>Trypanosomatida</taxon>
        <taxon>Trypanosomatidae</taxon>
        <taxon>Trypanosoma</taxon>
        <taxon>Duttonella</taxon>
    </lineage>
</organism>
<protein>
    <submittedName>
        <fullName evidence="2">Uncharacterized protein</fullName>
    </submittedName>
</protein>
<dbReference type="AlphaFoldDB" id="G0U4T5"/>
<dbReference type="EMBL" id="HE573026">
    <property type="protein sequence ID" value="CCC52450.1"/>
    <property type="molecule type" value="Genomic_DNA"/>
</dbReference>
<keyword evidence="1" id="KW-1133">Transmembrane helix</keyword>
<keyword evidence="1" id="KW-0472">Membrane</keyword>
<proteinExistence type="predicted"/>
<keyword evidence="1" id="KW-0812">Transmembrane</keyword>
<evidence type="ECO:0000313" key="2">
    <source>
        <dbReference type="EMBL" id="CCC52450.1"/>
    </source>
</evidence>
<gene>
    <name evidence="2" type="ORF">TVY486_1014930</name>
</gene>
<reference evidence="2" key="1">
    <citation type="journal article" date="2012" name="Proc. Natl. Acad. Sci. U.S.A.">
        <title>Antigenic diversity is generated by distinct evolutionary mechanisms in African trypanosome species.</title>
        <authorList>
            <person name="Jackson A.P."/>
            <person name="Berry A."/>
            <person name="Aslett M."/>
            <person name="Allison H.C."/>
            <person name="Burton P."/>
            <person name="Vavrova-Anderson J."/>
            <person name="Brown R."/>
            <person name="Browne H."/>
            <person name="Corton N."/>
            <person name="Hauser H."/>
            <person name="Gamble J."/>
            <person name="Gilderthorp R."/>
            <person name="Marcello L."/>
            <person name="McQuillan J."/>
            <person name="Otto T.D."/>
            <person name="Quail M.A."/>
            <person name="Sanders M.J."/>
            <person name="van Tonder A."/>
            <person name="Ginger M.L."/>
            <person name="Field M.C."/>
            <person name="Barry J.D."/>
            <person name="Hertz-Fowler C."/>
            <person name="Berriman M."/>
        </authorList>
    </citation>
    <scope>NUCLEOTIDE SEQUENCE</scope>
    <source>
        <strain evidence="2">Y486</strain>
    </source>
</reference>
<accession>G0U4T5</accession>
<name>G0U4T5_TRYVY</name>
<evidence type="ECO:0000256" key="1">
    <source>
        <dbReference type="SAM" id="Phobius"/>
    </source>
</evidence>
<dbReference type="VEuPathDB" id="TriTrypDB:TvY486_1014930"/>